<sequence length="284" mass="32084">VLNQTRTHAHACIRLLFFFFFFCFFFFFFFFFEFKNEAFSSLSFVFVLMLFLFLFLAAQLEEELSKSNERYLSLRTETDKVKSSYDGIVESLKEQLQSAETKLANSKLEFDKKVMDTQLSNKIAQKKHNQMLKELQTQLKNEVVKSQELKCQLLKLEDELRHAKTTGQRPHDLNPSNDKGQISSSSSSSTATITTVATSIANTVTATTPSSFSSASSSPPSNKPLPPKNSKAGPPASQDIELEVSQAIAKKLEKGFLYHILYFPKSLKGIMNDKGAKGTKNYFD</sequence>
<feature type="region of interest" description="Disordered" evidence="1">
    <location>
        <begin position="164"/>
        <end position="188"/>
    </location>
</feature>
<keyword evidence="4" id="KW-1185">Reference proteome</keyword>
<dbReference type="AlphaFoldDB" id="X6LU47"/>
<organism evidence="3 4">
    <name type="scientific">Reticulomyxa filosa</name>
    <dbReference type="NCBI Taxonomy" id="46433"/>
    <lineage>
        <taxon>Eukaryota</taxon>
        <taxon>Sar</taxon>
        <taxon>Rhizaria</taxon>
        <taxon>Retaria</taxon>
        <taxon>Foraminifera</taxon>
        <taxon>Monothalamids</taxon>
        <taxon>Reticulomyxidae</taxon>
        <taxon>Reticulomyxa</taxon>
    </lineage>
</organism>
<name>X6LU47_RETFI</name>
<dbReference type="EMBL" id="ASPP01028439">
    <property type="protein sequence ID" value="ETO05174.1"/>
    <property type="molecule type" value="Genomic_DNA"/>
</dbReference>
<comment type="caution">
    <text evidence="3">The sequence shown here is derived from an EMBL/GenBank/DDBJ whole genome shotgun (WGS) entry which is preliminary data.</text>
</comment>
<keyword evidence="2" id="KW-0812">Transmembrane</keyword>
<evidence type="ECO:0000256" key="1">
    <source>
        <dbReference type="SAM" id="MobiDB-lite"/>
    </source>
</evidence>
<feature type="compositionally biased region" description="Low complexity" evidence="1">
    <location>
        <begin position="207"/>
        <end position="220"/>
    </location>
</feature>
<dbReference type="Proteomes" id="UP000023152">
    <property type="component" value="Unassembled WGS sequence"/>
</dbReference>
<feature type="region of interest" description="Disordered" evidence="1">
    <location>
        <begin position="207"/>
        <end position="237"/>
    </location>
</feature>
<feature type="transmembrane region" description="Helical" evidence="2">
    <location>
        <begin position="38"/>
        <end position="58"/>
    </location>
</feature>
<accession>X6LU47</accession>
<evidence type="ECO:0000313" key="4">
    <source>
        <dbReference type="Proteomes" id="UP000023152"/>
    </source>
</evidence>
<feature type="transmembrane region" description="Helical" evidence="2">
    <location>
        <begin position="12"/>
        <end position="32"/>
    </location>
</feature>
<keyword evidence="2" id="KW-1133">Transmembrane helix</keyword>
<evidence type="ECO:0000313" key="3">
    <source>
        <dbReference type="EMBL" id="ETO05174.1"/>
    </source>
</evidence>
<evidence type="ECO:0000256" key="2">
    <source>
        <dbReference type="SAM" id="Phobius"/>
    </source>
</evidence>
<reference evidence="3 4" key="1">
    <citation type="journal article" date="2013" name="Curr. Biol.">
        <title>The Genome of the Foraminiferan Reticulomyxa filosa.</title>
        <authorList>
            <person name="Glockner G."/>
            <person name="Hulsmann N."/>
            <person name="Schleicher M."/>
            <person name="Noegel A.A."/>
            <person name="Eichinger L."/>
            <person name="Gallinger C."/>
            <person name="Pawlowski J."/>
            <person name="Sierra R."/>
            <person name="Euteneuer U."/>
            <person name="Pillet L."/>
            <person name="Moustafa A."/>
            <person name="Platzer M."/>
            <person name="Groth M."/>
            <person name="Szafranski K."/>
            <person name="Schliwa M."/>
        </authorList>
    </citation>
    <scope>NUCLEOTIDE SEQUENCE [LARGE SCALE GENOMIC DNA]</scope>
</reference>
<feature type="non-terminal residue" evidence="3">
    <location>
        <position position="1"/>
    </location>
</feature>
<protein>
    <submittedName>
        <fullName evidence="3">Uncharacterized protein</fullName>
    </submittedName>
</protein>
<gene>
    <name evidence="3" type="ORF">RFI_32223</name>
</gene>
<proteinExistence type="predicted"/>
<keyword evidence="2" id="KW-0472">Membrane</keyword>